<dbReference type="GO" id="GO:0046872">
    <property type="term" value="F:metal ion binding"/>
    <property type="evidence" value="ECO:0007669"/>
    <property type="project" value="UniProtKB-KW"/>
</dbReference>
<name>A0A1U7LZ15_9FIRM</name>
<evidence type="ECO:0000313" key="3">
    <source>
        <dbReference type="Proteomes" id="UP000187166"/>
    </source>
</evidence>
<accession>A0A1U7LZ15</accession>
<protein>
    <recommendedName>
        <fullName evidence="4">Lantibiotic modifying enzyme</fullName>
    </recommendedName>
</protein>
<dbReference type="PRINTS" id="PR01955">
    <property type="entry name" value="LANCFRANKIA"/>
</dbReference>
<dbReference type="SMART" id="SM01260">
    <property type="entry name" value="LANC_like"/>
    <property type="match status" value="1"/>
</dbReference>
<dbReference type="PRINTS" id="PR01950">
    <property type="entry name" value="LANCSUPER"/>
</dbReference>
<evidence type="ECO:0000256" key="1">
    <source>
        <dbReference type="PIRSR" id="PIRSR607822-1"/>
    </source>
</evidence>
<evidence type="ECO:0000313" key="2">
    <source>
        <dbReference type="EMBL" id="OLR64671.1"/>
    </source>
</evidence>
<dbReference type="Pfam" id="PF05147">
    <property type="entry name" value="LANC_like"/>
    <property type="match status" value="1"/>
</dbReference>
<feature type="binding site" evidence="1">
    <location>
        <position position="313"/>
    </location>
    <ligand>
        <name>Zn(2+)</name>
        <dbReference type="ChEBI" id="CHEBI:29105"/>
    </ligand>
</feature>
<keyword evidence="3" id="KW-1185">Reference proteome</keyword>
<reference evidence="2 3" key="1">
    <citation type="journal article" date="2016" name="Appl. Environ. Microbiol.">
        <title>Function and Phylogeny of Bacterial Butyryl Coenzyme A:Acetate Transferases and Their Diversity in the Proximal Colon of Swine.</title>
        <authorList>
            <person name="Trachsel J."/>
            <person name="Bayles D.O."/>
            <person name="Looft T."/>
            <person name="Levine U.Y."/>
            <person name="Allen H.K."/>
        </authorList>
    </citation>
    <scope>NUCLEOTIDE SEQUENCE [LARGE SCALE GENOMIC DNA]</scope>
    <source>
        <strain evidence="2 3">35-6-1</strain>
    </source>
</reference>
<dbReference type="Gene3D" id="1.50.10.20">
    <property type="match status" value="1"/>
</dbReference>
<dbReference type="AlphaFoldDB" id="A0A1U7LZ15"/>
<organism evidence="2 3">
    <name type="scientific">Peptoniphilus porci</name>
    <dbReference type="NCBI Taxonomy" id="2652280"/>
    <lineage>
        <taxon>Bacteria</taxon>
        <taxon>Bacillati</taxon>
        <taxon>Bacillota</taxon>
        <taxon>Tissierellia</taxon>
        <taxon>Tissierellales</taxon>
        <taxon>Peptoniphilaceae</taxon>
        <taxon>Peptoniphilus</taxon>
    </lineage>
</organism>
<comment type="caution">
    <text evidence="2">The sequence shown here is derived from an EMBL/GenBank/DDBJ whole genome shotgun (WGS) entry which is preliminary data.</text>
</comment>
<dbReference type="InterPro" id="IPR007822">
    <property type="entry name" value="LANC-like"/>
</dbReference>
<keyword evidence="1" id="KW-0862">Zinc</keyword>
<dbReference type="EMBL" id="MJIH01000001">
    <property type="protein sequence ID" value="OLR64671.1"/>
    <property type="molecule type" value="Genomic_DNA"/>
</dbReference>
<gene>
    <name evidence="2" type="ORF">BIV18_03520</name>
</gene>
<proteinExistence type="predicted"/>
<sequence>MIKNYEQKITNINDRMSNYFINRDKIIDSNDIMIINQLLLNNYNEIYIRKVYDYYKDIRDEFNKGNIIYNCGMIGGLGQFAFVLKEFSIITGLLKDFSKSVDNLFFKITLNLLKNYEGYKSIHYNFYDITGGLSGDLYYFLDNNFEQKGIENIIKYLVSITIEDNKFFIKREMQKNDLETINFPHGHLNFGMAHGIISIAIVLAKAKSKGYNIKDLDNAIEKILAYYKNFCRKINNVLYWPVKLNLDDLYNKKYKLDLENYKSSWCNGNLGILRGLIKTYSYLGYEEEKNFYIRELINLLCKDDLNLNISNLCHGYSSVISIIDYSFSDKYFRKLYLQEKLDIKDKFIELIINEITKKGLNSYIDDIYFGDISFLQGFTGVYLTLNNSMNYISNFGKLIMID</sequence>
<feature type="binding site" evidence="1">
    <location>
        <position position="314"/>
    </location>
    <ligand>
        <name>Zn(2+)</name>
        <dbReference type="ChEBI" id="CHEBI:29105"/>
    </ligand>
</feature>
<evidence type="ECO:0008006" key="4">
    <source>
        <dbReference type="Google" id="ProtNLM"/>
    </source>
</evidence>
<keyword evidence="1" id="KW-0479">Metal-binding</keyword>
<dbReference type="SUPFAM" id="SSF158745">
    <property type="entry name" value="LanC-like"/>
    <property type="match status" value="1"/>
</dbReference>
<dbReference type="GO" id="GO:0031179">
    <property type="term" value="P:peptide modification"/>
    <property type="evidence" value="ECO:0007669"/>
    <property type="project" value="InterPro"/>
</dbReference>
<dbReference type="Proteomes" id="UP000187166">
    <property type="component" value="Unassembled WGS sequence"/>
</dbReference>
<feature type="binding site" evidence="1">
    <location>
        <position position="266"/>
    </location>
    <ligand>
        <name>Zn(2+)</name>
        <dbReference type="ChEBI" id="CHEBI:29105"/>
    </ligand>
</feature>